<dbReference type="PANTHER" id="PTHR11717:SF7">
    <property type="entry name" value="LOW MOLECULAR WEIGHT PHOSPHOTYROSINE PROTEIN PHOSPHATASE"/>
    <property type="match status" value="1"/>
</dbReference>
<dbReference type="PANTHER" id="PTHR11717">
    <property type="entry name" value="LOW MOLECULAR WEIGHT PROTEIN TYROSINE PHOSPHATASE"/>
    <property type="match status" value="1"/>
</dbReference>
<dbReference type="InterPro" id="IPR023485">
    <property type="entry name" value="Ptyr_pPase"/>
</dbReference>
<keyword evidence="8" id="KW-1185">Reference proteome</keyword>
<dbReference type="PRINTS" id="PR00719">
    <property type="entry name" value="LMWPTPASE"/>
</dbReference>
<sequence>MIKILFVCHGNICRSPMAEFVFRDLVQKRGMGNQLHIASAATSTEELGNPVHRGTVNKLKEYGISTAGKYAVQLKKKDYREYDYLIGMDDWNIRNMLRILGGDPEHKVYKLLDFSDNPRDIADPWYTGNFDRTYDDIMEGCEGFLKYLMERGMVW</sequence>
<accession>A0ABT2RMH0</accession>
<dbReference type="Proteomes" id="UP001652431">
    <property type="component" value="Unassembled WGS sequence"/>
</dbReference>
<proteinExistence type="inferred from homology"/>
<feature type="domain" description="Phosphotyrosine protein phosphatase I" evidence="6">
    <location>
        <begin position="2"/>
        <end position="147"/>
    </location>
</feature>
<organism evidence="7 8">
    <name type="scientific">Dorea acetigenes</name>
    <dbReference type="NCBI Taxonomy" id="2981787"/>
    <lineage>
        <taxon>Bacteria</taxon>
        <taxon>Bacillati</taxon>
        <taxon>Bacillota</taxon>
        <taxon>Clostridia</taxon>
        <taxon>Lachnospirales</taxon>
        <taxon>Lachnospiraceae</taxon>
        <taxon>Dorea</taxon>
    </lineage>
</organism>
<name>A0ABT2RMH0_9FIRM</name>
<evidence type="ECO:0000256" key="1">
    <source>
        <dbReference type="ARBA" id="ARBA00011063"/>
    </source>
</evidence>
<evidence type="ECO:0000259" key="6">
    <source>
        <dbReference type="SMART" id="SM00226"/>
    </source>
</evidence>
<comment type="similarity">
    <text evidence="1">Belongs to the low molecular weight phosphotyrosine protein phosphatase family.</text>
</comment>
<evidence type="ECO:0000256" key="5">
    <source>
        <dbReference type="ARBA" id="ARBA00051722"/>
    </source>
</evidence>
<dbReference type="Pfam" id="PF01451">
    <property type="entry name" value="LMWPc"/>
    <property type="match status" value="1"/>
</dbReference>
<comment type="catalytic activity">
    <reaction evidence="5">
        <text>O-phospho-L-tyrosyl-[protein] + H2O = L-tyrosyl-[protein] + phosphate</text>
        <dbReference type="Rhea" id="RHEA:10684"/>
        <dbReference type="Rhea" id="RHEA-COMP:10136"/>
        <dbReference type="Rhea" id="RHEA-COMP:20101"/>
        <dbReference type="ChEBI" id="CHEBI:15377"/>
        <dbReference type="ChEBI" id="CHEBI:43474"/>
        <dbReference type="ChEBI" id="CHEBI:46858"/>
        <dbReference type="ChEBI" id="CHEBI:61978"/>
        <dbReference type="EC" id="3.1.3.48"/>
    </reaction>
</comment>
<dbReference type="SUPFAM" id="SSF52788">
    <property type="entry name" value="Phosphotyrosine protein phosphatases I"/>
    <property type="match status" value="1"/>
</dbReference>
<comment type="caution">
    <text evidence="7">The sequence shown here is derived from an EMBL/GenBank/DDBJ whole genome shotgun (WGS) entry which is preliminary data.</text>
</comment>
<reference evidence="7 8" key="1">
    <citation type="journal article" date="2021" name="ISME Commun">
        <title>Automated analysis of genomic sequences facilitates high-throughput and comprehensive description of bacteria.</title>
        <authorList>
            <person name="Hitch T.C.A."/>
        </authorList>
    </citation>
    <scope>NUCLEOTIDE SEQUENCE [LARGE SCALE GENOMIC DNA]</scope>
    <source>
        <strain evidence="7 8">Sanger_03</strain>
    </source>
</reference>
<dbReference type="InterPro" id="IPR036196">
    <property type="entry name" value="Ptyr_pPase_sf"/>
</dbReference>
<evidence type="ECO:0000256" key="4">
    <source>
        <dbReference type="ARBA" id="ARBA00022912"/>
    </source>
</evidence>
<evidence type="ECO:0000256" key="2">
    <source>
        <dbReference type="ARBA" id="ARBA00013064"/>
    </source>
</evidence>
<dbReference type="SMART" id="SM00226">
    <property type="entry name" value="LMWPc"/>
    <property type="match status" value="1"/>
</dbReference>
<evidence type="ECO:0000313" key="8">
    <source>
        <dbReference type="Proteomes" id="UP001652431"/>
    </source>
</evidence>
<dbReference type="Gene3D" id="3.40.50.2300">
    <property type="match status" value="1"/>
</dbReference>
<dbReference type="InterPro" id="IPR017867">
    <property type="entry name" value="Tyr_phospatase_low_mol_wt"/>
</dbReference>
<dbReference type="InterPro" id="IPR050438">
    <property type="entry name" value="LMW_PTPase"/>
</dbReference>
<dbReference type="EMBL" id="JAOQJU010000008">
    <property type="protein sequence ID" value="MCU6686591.1"/>
    <property type="molecule type" value="Genomic_DNA"/>
</dbReference>
<dbReference type="CDD" id="cd16343">
    <property type="entry name" value="LMWPTP"/>
    <property type="match status" value="1"/>
</dbReference>
<evidence type="ECO:0000313" key="7">
    <source>
        <dbReference type="EMBL" id="MCU6686591.1"/>
    </source>
</evidence>
<protein>
    <recommendedName>
        <fullName evidence="2">protein-tyrosine-phosphatase</fullName>
        <ecNumber evidence="2">3.1.3.48</ecNumber>
    </recommendedName>
</protein>
<dbReference type="RefSeq" id="WP_158369741.1">
    <property type="nucleotide sequence ID" value="NZ_JAOQJU010000008.1"/>
</dbReference>
<keyword evidence="3" id="KW-0378">Hydrolase</keyword>
<keyword evidence="4" id="KW-0904">Protein phosphatase</keyword>
<dbReference type="EC" id="3.1.3.48" evidence="2"/>
<evidence type="ECO:0000256" key="3">
    <source>
        <dbReference type="ARBA" id="ARBA00022801"/>
    </source>
</evidence>
<gene>
    <name evidence="7" type="ORF">OCV99_08530</name>
</gene>